<feature type="signal peptide" evidence="1">
    <location>
        <begin position="1"/>
        <end position="25"/>
    </location>
</feature>
<dbReference type="Gene3D" id="3.10.620.30">
    <property type="match status" value="1"/>
</dbReference>
<dbReference type="Pfam" id="PF12969">
    <property type="entry name" value="DUF3857"/>
    <property type="match status" value="1"/>
</dbReference>
<evidence type="ECO:0000259" key="3">
    <source>
        <dbReference type="Pfam" id="PF12969"/>
    </source>
</evidence>
<comment type="caution">
    <text evidence="4">The sequence shown here is derived from an EMBL/GenBank/DDBJ whole genome shotgun (WGS) entry which is preliminary data.</text>
</comment>
<keyword evidence="1" id="KW-0732">Signal</keyword>
<reference evidence="4 5" key="1">
    <citation type="submission" date="2017-12" db="EMBL/GenBank/DDBJ databases">
        <title>Genomic Encyclopedia of Type Strains, Phase III (KMG-III): the genomes of soil and plant-associated and newly described type strains.</title>
        <authorList>
            <person name="Whitman W."/>
        </authorList>
    </citation>
    <scope>NUCLEOTIDE SEQUENCE [LARGE SCALE GENOMIC DNA]</scope>
    <source>
        <strain evidence="4 5">LP43</strain>
    </source>
</reference>
<dbReference type="Pfam" id="PF01841">
    <property type="entry name" value="Transglut_core"/>
    <property type="match status" value="1"/>
</dbReference>
<evidence type="ECO:0000256" key="1">
    <source>
        <dbReference type="SAM" id="SignalP"/>
    </source>
</evidence>
<gene>
    <name evidence="4" type="ORF">BD749_3276</name>
</gene>
<organism evidence="4 5">
    <name type="scientific">Pontibacter ramchanderi</name>
    <dbReference type="NCBI Taxonomy" id="1179743"/>
    <lineage>
        <taxon>Bacteria</taxon>
        <taxon>Pseudomonadati</taxon>
        <taxon>Bacteroidota</taxon>
        <taxon>Cytophagia</taxon>
        <taxon>Cytophagales</taxon>
        <taxon>Hymenobacteraceae</taxon>
        <taxon>Pontibacter</taxon>
    </lineage>
</organism>
<keyword evidence="5" id="KW-1185">Reference proteome</keyword>
<dbReference type="RefSeq" id="WP_101446222.1">
    <property type="nucleotide sequence ID" value="NZ_PJMU01000003.1"/>
</dbReference>
<sequence length="680" mass="76917">MRIQTSTLFFSFVLLVSAGLSPLFAQDLPAKFGKVDDETLKMRMYDQDTSAAAVVLSDYGYSYFTYNKGFKVIFERHTRIKVLKKSGYDAANISVPYYQRNSKKESVYNIKGFTYNLDGGKVAKDKLESKAVFDEQTNENWFVKKFTMPNVKEGSVIEYSYTITSDFLYNLREWEFQSTIPVAYSEYNVRIPEYFHYKQEQQGYLRFDESTKTRSKDNFTITWSSELTPGVGGGRTPAGSTQVEASSDIYRWVIKNAPALRPEKYITTLRDYQSKIDFELQMVKYPNALPQVMTGNWDDVTRDLLMAEKFGSQLNRKGFFKTEVAAITAKQSNPEQQMIAIHNLVKSSVKWNNKYGIYTSGPIRKAFENRSGSAADINLMLTAMLQDAGLDAGPVLVSTREHGRVPQGSPMLNKFNYVIAHVKLGDKEYLLDATDPLLPAGMLPVRSLNGQGRLIKKDDQRWVELVPTGKLTKFFNGELTINPNGALSGTVSESSGGYDALSIRRSILEDGKAKYAEKLSKEIGNYKVEKPEFHNVDDLDKALNINYSLTASGNNQPVDVIYLNPMLGNGEKENPFKLEERLYPVDIAVPIDYTHVIKFVIPEGYEVEEAPKGAIVSLPENGGKFMYIVQREGNVLQIMSKINMLKPVYFAPEYSYLKEFYSQIVAKHAEQVVLKKVSTN</sequence>
<dbReference type="Gene3D" id="2.60.40.3140">
    <property type="match status" value="1"/>
</dbReference>
<feature type="domain" description="DUF3857" evidence="3">
    <location>
        <begin position="74"/>
        <end position="229"/>
    </location>
</feature>
<name>A0A2N3U9J8_9BACT</name>
<dbReference type="InterPro" id="IPR024618">
    <property type="entry name" value="DUF3857"/>
</dbReference>
<evidence type="ECO:0000313" key="4">
    <source>
        <dbReference type="EMBL" id="PKV63433.1"/>
    </source>
</evidence>
<accession>A0A2N3U9J8</accession>
<proteinExistence type="predicted"/>
<evidence type="ECO:0000259" key="2">
    <source>
        <dbReference type="Pfam" id="PF01841"/>
    </source>
</evidence>
<feature type="chain" id="PRO_5014988683" evidence="1">
    <location>
        <begin position="26"/>
        <end position="680"/>
    </location>
</feature>
<dbReference type="EMBL" id="PJMU01000003">
    <property type="protein sequence ID" value="PKV63433.1"/>
    <property type="molecule type" value="Genomic_DNA"/>
</dbReference>
<feature type="domain" description="Transglutaminase-like" evidence="2">
    <location>
        <begin position="325"/>
        <end position="424"/>
    </location>
</feature>
<dbReference type="OrthoDB" id="98874at2"/>
<protein>
    <submittedName>
        <fullName evidence="4">Uncharacterized protein DUF3857</fullName>
    </submittedName>
</protein>
<dbReference type="AlphaFoldDB" id="A0A2N3U9J8"/>
<dbReference type="Gene3D" id="2.60.120.1130">
    <property type="match status" value="1"/>
</dbReference>
<dbReference type="InterPro" id="IPR002931">
    <property type="entry name" value="Transglutaminase-like"/>
</dbReference>
<dbReference type="Proteomes" id="UP000233782">
    <property type="component" value="Unassembled WGS sequence"/>
</dbReference>
<evidence type="ECO:0000313" key="5">
    <source>
        <dbReference type="Proteomes" id="UP000233782"/>
    </source>
</evidence>